<dbReference type="Proteomes" id="UP000254920">
    <property type="component" value="Unassembled WGS sequence"/>
</dbReference>
<reference evidence="1 2" key="1">
    <citation type="submission" date="2018-06" db="EMBL/GenBank/DDBJ databases">
        <authorList>
            <consortium name="Pathogen Informatics"/>
            <person name="Doyle S."/>
        </authorList>
    </citation>
    <scope>NUCLEOTIDE SEQUENCE [LARGE SCALE GENOMIC DNA]</scope>
    <source>
        <strain evidence="1 2">NCTC12475</strain>
    </source>
</reference>
<keyword evidence="2" id="KW-1185">Reference proteome</keyword>
<name>A0A381DHC7_9BACT</name>
<dbReference type="RefSeq" id="WP_089182531.1">
    <property type="nucleotide sequence ID" value="NZ_CP043427.1"/>
</dbReference>
<accession>A0A381DHC7</accession>
<organism evidence="1 2">
    <name type="scientific">Campylobacter sputorum subsp. sputorum</name>
    <dbReference type="NCBI Taxonomy" id="32024"/>
    <lineage>
        <taxon>Bacteria</taxon>
        <taxon>Pseudomonadati</taxon>
        <taxon>Campylobacterota</taxon>
        <taxon>Epsilonproteobacteria</taxon>
        <taxon>Campylobacterales</taxon>
        <taxon>Campylobacteraceae</taxon>
        <taxon>Campylobacter</taxon>
    </lineage>
</organism>
<sequence length="186" mass="21191">MHGRIIPAGHLENQADKIINAKTMAQKKAAATWQSKAYNGRSDKLASNFGLPPYHFRCRTEVVPVWVEGVEIDGVKMKNTSPLSRDESLKHIDKMGVERVWKKSNTHIKDKHQIKPSEAIKALNSITKIAPNKEKPLYTNAVSQNGYFIVFDGEKLVSMYKPSRNLNEYFKGNSKTLEQEIIHLRF</sequence>
<proteinExistence type="predicted"/>
<dbReference type="AlphaFoldDB" id="A0A381DHC7"/>
<evidence type="ECO:0000313" key="1">
    <source>
        <dbReference type="EMBL" id="SUX09916.1"/>
    </source>
</evidence>
<protein>
    <submittedName>
        <fullName evidence="1">Uncharacterized protein</fullName>
    </submittedName>
</protein>
<dbReference type="EMBL" id="UFVD01000001">
    <property type="protein sequence ID" value="SUX09916.1"/>
    <property type="molecule type" value="Genomic_DNA"/>
</dbReference>
<evidence type="ECO:0000313" key="2">
    <source>
        <dbReference type="Proteomes" id="UP000254920"/>
    </source>
</evidence>
<dbReference type="GeneID" id="93090705"/>
<gene>
    <name evidence="1" type="ORF">NCTC12475_00258</name>
</gene>
<dbReference type="OrthoDB" id="5362630at2"/>